<sequence length="374" mass="40003">MSFVDLPLPNRSIALTGRPVAAPAAMLFTIVMLAGLAIGLGIWQGPGLWRDLQISQNPMTLPNGQVLDGECSTRRGLTDCEAQLVYDYDGKSYDTHVSLAFLDFSSGDYEVDVVISRGKPELATLSLGLEMLWNRLAVFAVFMLVFVGGVVAMLWGAWQAGRANRAAATPGRLVVVPVEVAGIDNKRGAGFVSYFATENGKRKGHVVRTRFAAGQAPLMALDARGKMFGVAVKSEHVGLPVLLDSGLERLELDDAERQLALSTFDVEQEGRGGLAANVPAKPSAGRRALRGLLAGLGVLVLLIGGLVGYWVYYVTSGGDAFESLGMEINNMMPEPLNLWGCEQLEARFGGGRAPFGCTADDYTSWKTATTKTKS</sequence>
<dbReference type="RefSeq" id="WP_201661194.1">
    <property type="nucleotide sequence ID" value="NZ_CP068047.1"/>
</dbReference>
<evidence type="ECO:0000313" key="3">
    <source>
        <dbReference type="Proteomes" id="UP000595460"/>
    </source>
</evidence>
<keyword evidence="1" id="KW-0472">Membrane</keyword>
<dbReference type="EMBL" id="CP068047">
    <property type="protein sequence ID" value="QQR37294.1"/>
    <property type="molecule type" value="Genomic_DNA"/>
</dbReference>
<gene>
    <name evidence="2" type="ORF">JI749_06720</name>
</gene>
<keyword evidence="1" id="KW-1133">Transmembrane helix</keyword>
<name>A0ABX7BZA3_9HYPH</name>
<keyword evidence="3" id="KW-1185">Reference proteome</keyword>
<evidence type="ECO:0008006" key="4">
    <source>
        <dbReference type="Google" id="ProtNLM"/>
    </source>
</evidence>
<evidence type="ECO:0000313" key="2">
    <source>
        <dbReference type="EMBL" id="QQR37294.1"/>
    </source>
</evidence>
<evidence type="ECO:0000256" key="1">
    <source>
        <dbReference type="SAM" id="Phobius"/>
    </source>
</evidence>
<proteinExistence type="predicted"/>
<organism evidence="2 3">
    <name type="scientific">Devosia oryziradicis</name>
    <dbReference type="NCBI Taxonomy" id="2801335"/>
    <lineage>
        <taxon>Bacteria</taxon>
        <taxon>Pseudomonadati</taxon>
        <taxon>Pseudomonadota</taxon>
        <taxon>Alphaproteobacteria</taxon>
        <taxon>Hyphomicrobiales</taxon>
        <taxon>Devosiaceae</taxon>
        <taxon>Devosia</taxon>
    </lineage>
</organism>
<dbReference type="Proteomes" id="UP000595460">
    <property type="component" value="Chromosome"/>
</dbReference>
<feature type="transmembrane region" description="Helical" evidence="1">
    <location>
        <begin position="291"/>
        <end position="312"/>
    </location>
</feature>
<protein>
    <recommendedName>
        <fullName evidence="4">DUF3592 domain-containing protein</fullName>
    </recommendedName>
</protein>
<feature type="transmembrane region" description="Helical" evidence="1">
    <location>
        <begin position="136"/>
        <end position="158"/>
    </location>
</feature>
<accession>A0ABX7BZA3</accession>
<feature type="transmembrane region" description="Helical" evidence="1">
    <location>
        <begin position="20"/>
        <end position="43"/>
    </location>
</feature>
<reference evidence="2 3" key="1">
    <citation type="submission" date="2021-01" db="EMBL/GenBank/DDBJ databases">
        <title>Genome seq and assembly of Devosia sp. G19.</title>
        <authorList>
            <person name="Chhetri G."/>
        </authorList>
    </citation>
    <scope>NUCLEOTIDE SEQUENCE [LARGE SCALE GENOMIC DNA]</scope>
    <source>
        <strain evidence="2 3">G19</strain>
    </source>
</reference>
<keyword evidence="1" id="KW-0812">Transmembrane</keyword>